<sequence>MNDDMMKSFWWRTKRHPRTITKRSSPRSHSYEDHSFDCRTGMNFIAKHFFEYQSFINMPHKGIQLHKTVSNIRLLIVLIFQKDRLKHLEKLCSCDNQSINKW</sequence>
<keyword evidence="1" id="KW-1185">Reference proteome</keyword>
<evidence type="ECO:0000313" key="2">
    <source>
        <dbReference type="WBParaSite" id="ACAC_0000608601-mRNA-1"/>
    </source>
</evidence>
<dbReference type="Proteomes" id="UP000035642">
    <property type="component" value="Unassembled WGS sequence"/>
</dbReference>
<evidence type="ECO:0000313" key="1">
    <source>
        <dbReference type="Proteomes" id="UP000035642"/>
    </source>
</evidence>
<organism evidence="1 2">
    <name type="scientific">Angiostrongylus cantonensis</name>
    <name type="common">Rat lungworm</name>
    <dbReference type="NCBI Taxonomy" id="6313"/>
    <lineage>
        <taxon>Eukaryota</taxon>
        <taxon>Metazoa</taxon>
        <taxon>Ecdysozoa</taxon>
        <taxon>Nematoda</taxon>
        <taxon>Chromadorea</taxon>
        <taxon>Rhabditida</taxon>
        <taxon>Rhabditina</taxon>
        <taxon>Rhabditomorpha</taxon>
        <taxon>Strongyloidea</taxon>
        <taxon>Metastrongylidae</taxon>
        <taxon>Angiostrongylus</taxon>
    </lineage>
</organism>
<dbReference type="AlphaFoldDB" id="A0A0K0D7P1"/>
<dbReference type="STRING" id="6313.A0A0K0D7P1"/>
<protein>
    <submittedName>
        <fullName evidence="2">Ovule protein</fullName>
    </submittedName>
</protein>
<accession>A0A0K0D7P1</accession>
<dbReference type="WBParaSite" id="ACAC_0000608601-mRNA-1">
    <property type="protein sequence ID" value="ACAC_0000608601-mRNA-1"/>
    <property type="gene ID" value="ACAC_0000608601"/>
</dbReference>
<proteinExistence type="predicted"/>
<name>A0A0K0D7P1_ANGCA</name>
<reference evidence="2" key="2">
    <citation type="submission" date="2017-02" db="UniProtKB">
        <authorList>
            <consortium name="WormBaseParasite"/>
        </authorList>
    </citation>
    <scope>IDENTIFICATION</scope>
</reference>
<reference evidence="1" key="1">
    <citation type="submission" date="2012-09" db="EMBL/GenBank/DDBJ databases">
        <authorList>
            <person name="Martin A.A."/>
        </authorList>
    </citation>
    <scope>NUCLEOTIDE SEQUENCE</scope>
</reference>